<proteinExistence type="predicted"/>
<name>A0A8J5VF26_ZIZPA</name>
<reference evidence="1" key="2">
    <citation type="submission" date="2021-02" db="EMBL/GenBank/DDBJ databases">
        <authorList>
            <person name="Kimball J.A."/>
            <person name="Haas M.W."/>
            <person name="Macchietto M."/>
            <person name="Kono T."/>
            <person name="Duquette J."/>
            <person name="Shao M."/>
        </authorList>
    </citation>
    <scope>NUCLEOTIDE SEQUENCE</scope>
    <source>
        <tissue evidence="1">Fresh leaf tissue</tissue>
    </source>
</reference>
<dbReference type="AlphaFoldDB" id="A0A8J5VF26"/>
<reference evidence="1" key="1">
    <citation type="journal article" date="2021" name="bioRxiv">
        <title>Whole Genome Assembly and Annotation of Northern Wild Rice, Zizania palustris L., Supports a Whole Genome Duplication in the Zizania Genus.</title>
        <authorList>
            <person name="Haas M."/>
            <person name="Kono T."/>
            <person name="Macchietto M."/>
            <person name="Millas R."/>
            <person name="McGilp L."/>
            <person name="Shao M."/>
            <person name="Duquette J."/>
            <person name="Hirsch C.N."/>
            <person name="Kimball J."/>
        </authorList>
    </citation>
    <scope>NUCLEOTIDE SEQUENCE</scope>
    <source>
        <tissue evidence="1">Fresh leaf tissue</tissue>
    </source>
</reference>
<evidence type="ECO:0000313" key="2">
    <source>
        <dbReference type="Proteomes" id="UP000729402"/>
    </source>
</evidence>
<dbReference type="Proteomes" id="UP000729402">
    <property type="component" value="Unassembled WGS sequence"/>
</dbReference>
<gene>
    <name evidence="1" type="ORF">GUJ93_ZPchr0458g22367</name>
</gene>
<evidence type="ECO:0000313" key="1">
    <source>
        <dbReference type="EMBL" id="KAG8043714.1"/>
    </source>
</evidence>
<accession>A0A8J5VF26</accession>
<protein>
    <submittedName>
        <fullName evidence="1">Uncharacterized protein</fullName>
    </submittedName>
</protein>
<sequence length="100" mass="11088">MQWRMEIICAIIQNVTGEHGVVACHLICFQIRRDGLVCCESQGGHLILQDHSDGEDHGDGVLAMDEELDARCQGEQKMQLTSGVLKMEVASCVLKMQQDC</sequence>
<dbReference type="EMBL" id="JAAALK010000953">
    <property type="protein sequence ID" value="KAG8043714.1"/>
    <property type="molecule type" value="Genomic_DNA"/>
</dbReference>
<comment type="caution">
    <text evidence="1">The sequence shown here is derived from an EMBL/GenBank/DDBJ whole genome shotgun (WGS) entry which is preliminary data.</text>
</comment>
<keyword evidence="2" id="KW-1185">Reference proteome</keyword>
<organism evidence="1 2">
    <name type="scientific">Zizania palustris</name>
    <name type="common">Northern wild rice</name>
    <dbReference type="NCBI Taxonomy" id="103762"/>
    <lineage>
        <taxon>Eukaryota</taxon>
        <taxon>Viridiplantae</taxon>
        <taxon>Streptophyta</taxon>
        <taxon>Embryophyta</taxon>
        <taxon>Tracheophyta</taxon>
        <taxon>Spermatophyta</taxon>
        <taxon>Magnoliopsida</taxon>
        <taxon>Liliopsida</taxon>
        <taxon>Poales</taxon>
        <taxon>Poaceae</taxon>
        <taxon>BOP clade</taxon>
        <taxon>Oryzoideae</taxon>
        <taxon>Oryzeae</taxon>
        <taxon>Zizaniinae</taxon>
        <taxon>Zizania</taxon>
    </lineage>
</organism>